<comment type="caution">
    <text evidence="2">The sequence shown here is derived from an EMBL/GenBank/DDBJ whole genome shotgun (WGS) entry which is preliminary data.</text>
</comment>
<keyword evidence="1" id="KW-0812">Transmembrane</keyword>
<gene>
    <name evidence="2" type="ORF">MM213_03025</name>
</gene>
<dbReference type="EMBL" id="JAKZGO010000002">
    <property type="protein sequence ID" value="MCH7412443.1"/>
    <property type="molecule type" value="Genomic_DNA"/>
</dbReference>
<evidence type="ECO:0000313" key="2">
    <source>
        <dbReference type="EMBL" id="MCH7412443.1"/>
    </source>
</evidence>
<protein>
    <recommendedName>
        <fullName evidence="4">Tetratricopeptide repeat-containing protein</fullName>
    </recommendedName>
</protein>
<keyword evidence="3" id="KW-1185">Reference proteome</keyword>
<accession>A0ABS9V7P7</accession>
<evidence type="ECO:0008006" key="4">
    <source>
        <dbReference type="Google" id="ProtNLM"/>
    </source>
</evidence>
<keyword evidence="1" id="KW-1133">Transmembrane helix</keyword>
<name>A0ABS9V7P7_9BACT</name>
<evidence type="ECO:0000313" key="3">
    <source>
        <dbReference type="Proteomes" id="UP001165430"/>
    </source>
</evidence>
<organism evidence="2 3">
    <name type="scientific">Belliella alkalica</name>
    <dbReference type="NCBI Taxonomy" id="1730871"/>
    <lineage>
        <taxon>Bacteria</taxon>
        <taxon>Pseudomonadati</taxon>
        <taxon>Bacteroidota</taxon>
        <taxon>Cytophagia</taxon>
        <taxon>Cytophagales</taxon>
        <taxon>Cyclobacteriaceae</taxon>
        <taxon>Belliella</taxon>
    </lineage>
</organism>
<sequence>MDKQKLIEQYLTKSLTKEEEREFHRLMDSDPEFKADLNFHLGIKKALILEKEEALGSKLVGYENAYQRTKSIQRTLFRITVAAALIISMLLVVLKYNKTPVEANQLFLSYFTPAENIHYPITRGESDTLIVQAFTAYEQGQFDKALELLLLMQGTGQYEGLDLYIGSAYLAIGEVNNAIKVLNPNNVKDSLLLYRYKWYQSLSYVKSSEYDSARILLEDIVAKKAFKSEKASLLLKKLPQD</sequence>
<evidence type="ECO:0000256" key="1">
    <source>
        <dbReference type="SAM" id="Phobius"/>
    </source>
</evidence>
<feature type="transmembrane region" description="Helical" evidence="1">
    <location>
        <begin position="76"/>
        <end position="96"/>
    </location>
</feature>
<dbReference type="Proteomes" id="UP001165430">
    <property type="component" value="Unassembled WGS sequence"/>
</dbReference>
<keyword evidence="1" id="KW-0472">Membrane</keyword>
<proteinExistence type="predicted"/>
<dbReference type="RefSeq" id="WP_241410025.1">
    <property type="nucleotide sequence ID" value="NZ_JAKZGO010000002.1"/>
</dbReference>
<reference evidence="2" key="1">
    <citation type="submission" date="2022-03" db="EMBL/GenBank/DDBJ databases">
        <title>De novo assembled genomes of Belliella spp. (Cyclobacteriaceae) strains.</title>
        <authorList>
            <person name="Szabo A."/>
            <person name="Korponai K."/>
            <person name="Felfoldi T."/>
        </authorList>
    </citation>
    <scope>NUCLEOTIDE SEQUENCE</scope>
    <source>
        <strain evidence="2">DSM 111903</strain>
    </source>
</reference>